<evidence type="ECO:0000313" key="2">
    <source>
        <dbReference type="Proteomes" id="UP001174677"/>
    </source>
</evidence>
<sequence length="176" mass="19618">MESKRGEAEQFNFPTMIAIKGPSSVKKTEIATKLADFLHYPLIDEADVIVALQNSITTSPTNDSSISAEYYDELPFKIACQITSTQLDLKLKVIFNTVLSERSHFEHLVQLANSHEACLLVIDCEDENHGFNDCYSVGNVRKLKIDTTKAFVVEEFVPAMLQAVELPQGNPSKQLP</sequence>
<protein>
    <recommendedName>
        <fullName evidence="3">P-loop containing nucleoside triphosphate hydrolase</fullName>
    </recommendedName>
</protein>
<gene>
    <name evidence="1" type="ORF">P3X46_025083</name>
</gene>
<comment type="caution">
    <text evidence="1">The sequence shown here is derived from an EMBL/GenBank/DDBJ whole genome shotgun (WGS) entry which is preliminary data.</text>
</comment>
<dbReference type="Gene3D" id="3.40.50.300">
    <property type="entry name" value="P-loop containing nucleotide triphosphate hydrolases"/>
    <property type="match status" value="1"/>
</dbReference>
<dbReference type="PANTHER" id="PTHR37807">
    <property type="entry name" value="OS07G0160300 PROTEIN"/>
    <property type="match status" value="1"/>
</dbReference>
<dbReference type="InterPro" id="IPR027417">
    <property type="entry name" value="P-loop_NTPase"/>
</dbReference>
<name>A0ABQ9L5H8_HEVBR</name>
<evidence type="ECO:0000313" key="1">
    <source>
        <dbReference type="EMBL" id="KAJ9159581.1"/>
    </source>
</evidence>
<organism evidence="1 2">
    <name type="scientific">Hevea brasiliensis</name>
    <name type="common">Para rubber tree</name>
    <name type="synonym">Siphonia brasiliensis</name>
    <dbReference type="NCBI Taxonomy" id="3981"/>
    <lineage>
        <taxon>Eukaryota</taxon>
        <taxon>Viridiplantae</taxon>
        <taxon>Streptophyta</taxon>
        <taxon>Embryophyta</taxon>
        <taxon>Tracheophyta</taxon>
        <taxon>Spermatophyta</taxon>
        <taxon>Magnoliopsida</taxon>
        <taxon>eudicotyledons</taxon>
        <taxon>Gunneridae</taxon>
        <taxon>Pentapetalae</taxon>
        <taxon>rosids</taxon>
        <taxon>fabids</taxon>
        <taxon>Malpighiales</taxon>
        <taxon>Euphorbiaceae</taxon>
        <taxon>Crotonoideae</taxon>
        <taxon>Micrandreae</taxon>
        <taxon>Hevea</taxon>
    </lineage>
</organism>
<dbReference type="EMBL" id="JARPOI010000014">
    <property type="protein sequence ID" value="KAJ9159581.1"/>
    <property type="molecule type" value="Genomic_DNA"/>
</dbReference>
<proteinExistence type="predicted"/>
<dbReference type="PANTHER" id="PTHR37807:SF4">
    <property type="entry name" value="DC1 DOMAIN-CONTAINING PROTEIN"/>
    <property type="match status" value="1"/>
</dbReference>
<accession>A0ABQ9L5H8</accession>
<keyword evidence="2" id="KW-1185">Reference proteome</keyword>
<dbReference type="Proteomes" id="UP001174677">
    <property type="component" value="Chromosome 14"/>
</dbReference>
<evidence type="ECO:0008006" key="3">
    <source>
        <dbReference type="Google" id="ProtNLM"/>
    </source>
</evidence>
<reference evidence="1" key="1">
    <citation type="journal article" date="2023" name="Plant Biotechnol. J.">
        <title>Chromosome-level wild Hevea brasiliensis genome provides new tools for genomic-assisted breeding and valuable loci to elevate rubber yield.</title>
        <authorList>
            <person name="Cheng H."/>
            <person name="Song X."/>
            <person name="Hu Y."/>
            <person name="Wu T."/>
            <person name="Yang Q."/>
            <person name="An Z."/>
            <person name="Feng S."/>
            <person name="Deng Z."/>
            <person name="Wu W."/>
            <person name="Zeng X."/>
            <person name="Tu M."/>
            <person name="Wang X."/>
            <person name="Huang H."/>
        </authorList>
    </citation>
    <scope>NUCLEOTIDE SEQUENCE</scope>
    <source>
        <strain evidence="1">MT/VB/25A 57/8</strain>
    </source>
</reference>